<dbReference type="Gene3D" id="1.10.390.10">
    <property type="entry name" value="Neutral Protease Domain 2"/>
    <property type="match status" value="1"/>
</dbReference>
<dbReference type="InterPro" id="IPR027268">
    <property type="entry name" value="Peptidase_M4/M1_CTD_sf"/>
</dbReference>
<accession>A0A8H3I866</accession>
<evidence type="ECO:0000313" key="2">
    <source>
        <dbReference type="Proteomes" id="UP000664169"/>
    </source>
</evidence>
<dbReference type="EMBL" id="CAJPDQ010000006">
    <property type="protein sequence ID" value="CAF9911005.1"/>
    <property type="molecule type" value="Genomic_DNA"/>
</dbReference>
<organism evidence="1 2">
    <name type="scientific">Gomphillus americanus</name>
    <dbReference type="NCBI Taxonomy" id="1940652"/>
    <lineage>
        <taxon>Eukaryota</taxon>
        <taxon>Fungi</taxon>
        <taxon>Dikarya</taxon>
        <taxon>Ascomycota</taxon>
        <taxon>Pezizomycotina</taxon>
        <taxon>Lecanoromycetes</taxon>
        <taxon>OSLEUM clade</taxon>
        <taxon>Ostropomycetidae</taxon>
        <taxon>Ostropales</taxon>
        <taxon>Graphidaceae</taxon>
        <taxon>Gomphilloideae</taxon>
        <taxon>Gomphillus</taxon>
    </lineage>
</organism>
<dbReference type="OrthoDB" id="626167at2759"/>
<reference evidence="1" key="1">
    <citation type="submission" date="2021-03" db="EMBL/GenBank/DDBJ databases">
        <authorList>
            <person name="Tagirdzhanova G."/>
        </authorList>
    </citation>
    <scope>NUCLEOTIDE SEQUENCE</scope>
</reference>
<name>A0A8H3I866_9LECA</name>
<comment type="caution">
    <text evidence="1">The sequence shown here is derived from an EMBL/GenBank/DDBJ whole genome shotgun (WGS) entry which is preliminary data.</text>
</comment>
<evidence type="ECO:0008006" key="3">
    <source>
        <dbReference type="Google" id="ProtNLM"/>
    </source>
</evidence>
<dbReference type="AlphaFoldDB" id="A0A8H3I866"/>
<keyword evidence="2" id="KW-1185">Reference proteome</keyword>
<sequence length="547" mass="61588">MQLPAIQLDITPQLDTGDAVQGLQCSLRLDVPKVLQGDVLVQMPKKSGLTPCQKYDSLLASDDRGILDLIAREDGNLYSWCASRTTVGGIILQFYATPRLVGPGTPIGSRVDMRSDHGGVGVAGLTFLPLPPSEEDHAIVIRWVLESHRISAVWSFGEGPGPHQVVGPPSLLQETYFAAGKVQSLVNEGFGFYWFGDLPKKIQNSARWSERLFNKMGSFFHDSASTYRVFVRNASPARGFGGTAFRYSYCLEYDAGLDIIPPEDVNQLLAHEMIHNWPMIGKNSDSDETQKIYDWYNEGMQKYSSWAQLTYQGIADYYSIIMPHDYGLLDEVTFIQQVNDFLAGYYTHPLINWSNKELADAGWKNMYAITLPYLRGFIYLLKVSGQLGRVKFNEIVNVLLEQKTKGPICTEQDWLDQLQIELGQQAEDEFSDMADGKIIVPKGALKAYNLVREDKEIFDLGMNNSSMDLRKVTGLHLDSRAAKAGIEEGDAIISNTPVFLCQAHHLQLMAMKILRNGTRLEIKYWPRGWEKVEAWQFEKSPMHSRIP</sequence>
<gene>
    <name evidence="1" type="ORF">GOMPHAMPRED_007269</name>
</gene>
<protein>
    <recommendedName>
        <fullName evidence="3">Peptidase M61 catalytic domain-containing protein</fullName>
    </recommendedName>
</protein>
<proteinExistence type="predicted"/>
<dbReference type="Proteomes" id="UP000664169">
    <property type="component" value="Unassembled WGS sequence"/>
</dbReference>
<evidence type="ECO:0000313" key="1">
    <source>
        <dbReference type="EMBL" id="CAF9911005.1"/>
    </source>
</evidence>